<reference evidence="2" key="1">
    <citation type="submission" date="2017-02" db="EMBL/GenBank/DDBJ databases">
        <authorList>
            <person name="Tetz G."/>
            <person name="Tetz V."/>
        </authorList>
    </citation>
    <scope>NUCLEOTIDE SEQUENCE [LARGE SCALE GENOMIC DNA]</scope>
    <source>
        <strain evidence="2">VT16-26</strain>
    </source>
</reference>
<dbReference type="Proteomes" id="UP000196355">
    <property type="component" value="Unassembled WGS sequence"/>
</dbReference>
<keyword evidence="2" id="KW-1185">Reference proteome</keyword>
<dbReference type="EMBL" id="MVAG01000128">
    <property type="protein sequence ID" value="OVE55594.1"/>
    <property type="molecule type" value="Genomic_DNA"/>
</dbReference>
<dbReference type="RefSeq" id="WP_087710859.1">
    <property type="nucleotide sequence ID" value="NZ_MVAG01000128.1"/>
</dbReference>
<sequence>MEILITKLQEIAKILANCQKTAKDFYSKSNYKIDLSDEQNYYPEIRKDDYMFPKFKITY</sequence>
<organism evidence="1 2">
    <name type="scientific">Chryseobacterium mucoviscidosis</name>
    <dbReference type="NCBI Taxonomy" id="1945581"/>
    <lineage>
        <taxon>Bacteria</taxon>
        <taxon>Pseudomonadati</taxon>
        <taxon>Bacteroidota</taxon>
        <taxon>Flavobacteriia</taxon>
        <taxon>Flavobacteriales</taxon>
        <taxon>Weeksellaceae</taxon>
        <taxon>Chryseobacterium group</taxon>
        <taxon>Chryseobacterium</taxon>
    </lineage>
</organism>
<evidence type="ECO:0000313" key="2">
    <source>
        <dbReference type="Proteomes" id="UP000196355"/>
    </source>
</evidence>
<name>A0A202BVU2_9FLAO</name>
<dbReference type="AlphaFoldDB" id="A0A202BVU2"/>
<protein>
    <submittedName>
        <fullName evidence="1">Uncharacterized protein</fullName>
    </submittedName>
</protein>
<gene>
    <name evidence="1" type="ORF">B0E34_15325</name>
</gene>
<evidence type="ECO:0000313" key="1">
    <source>
        <dbReference type="EMBL" id="OVE55594.1"/>
    </source>
</evidence>
<comment type="caution">
    <text evidence="1">The sequence shown here is derived from an EMBL/GenBank/DDBJ whole genome shotgun (WGS) entry which is preliminary data.</text>
</comment>
<accession>A0A202BVU2</accession>
<proteinExistence type="predicted"/>